<name>A0AAE2VDB4_9BACT</name>
<evidence type="ECO:0000313" key="3">
    <source>
        <dbReference type="EMBL" id="MBK1855926.1"/>
    </source>
</evidence>
<dbReference type="Proteomes" id="UP000634206">
    <property type="component" value="Unassembled WGS sequence"/>
</dbReference>
<keyword evidence="4" id="KW-1185">Reference proteome</keyword>
<evidence type="ECO:0000259" key="2">
    <source>
        <dbReference type="Pfam" id="PF07589"/>
    </source>
</evidence>
<evidence type="ECO:0000313" key="4">
    <source>
        <dbReference type="Proteomes" id="UP000634206"/>
    </source>
</evidence>
<dbReference type="AlphaFoldDB" id="A0AAE2VDB4"/>
<feature type="chain" id="PRO_5041955404" description="Ice-binding protein C-terminal domain-containing protein" evidence="1">
    <location>
        <begin position="24"/>
        <end position="191"/>
    </location>
</feature>
<dbReference type="Pfam" id="PF07589">
    <property type="entry name" value="PEP-CTERM"/>
    <property type="match status" value="1"/>
</dbReference>
<organism evidence="3 4">
    <name type="scientific">Oceaniferula flava</name>
    <dbReference type="NCBI Taxonomy" id="2800421"/>
    <lineage>
        <taxon>Bacteria</taxon>
        <taxon>Pseudomonadati</taxon>
        <taxon>Verrucomicrobiota</taxon>
        <taxon>Verrucomicrobiia</taxon>
        <taxon>Verrucomicrobiales</taxon>
        <taxon>Verrucomicrobiaceae</taxon>
        <taxon>Oceaniferula</taxon>
    </lineage>
</organism>
<dbReference type="InterPro" id="IPR013424">
    <property type="entry name" value="Ice-binding_C"/>
</dbReference>
<reference evidence="3" key="1">
    <citation type="submission" date="2021-01" db="EMBL/GenBank/DDBJ databases">
        <title>Modified the classification status of verrucomicrobia.</title>
        <authorList>
            <person name="Feng X."/>
        </authorList>
    </citation>
    <scope>NUCLEOTIDE SEQUENCE</scope>
    <source>
        <strain evidence="3">5K15</strain>
    </source>
</reference>
<accession>A0AAE2VDB4</accession>
<feature type="signal peptide" evidence="1">
    <location>
        <begin position="1"/>
        <end position="23"/>
    </location>
</feature>
<keyword evidence="1" id="KW-0732">Signal</keyword>
<evidence type="ECO:0000256" key="1">
    <source>
        <dbReference type="SAM" id="SignalP"/>
    </source>
</evidence>
<gene>
    <name evidence="3" type="ORF">JIN83_13210</name>
</gene>
<proteinExistence type="predicted"/>
<sequence>MRWQKPLTIGFLSMAIMSGSSLAAQTVIDGVLTDDLTDLSYFTAPLNMSLELVASGVAMTSDVPSVDRLVDWKIDGTTRLNLSSFGSIQVTPEQQIVDGEWQLWVLYYTDTGSFLSEVNLQPFTTSTDTFSADLSSTAPVDADEFFLRFRIKEAVGDGFTFSEIQAAPVPEPSTALLGLASLALIFRRSRA</sequence>
<comment type="caution">
    <text evidence="3">The sequence shown here is derived from an EMBL/GenBank/DDBJ whole genome shotgun (WGS) entry which is preliminary data.</text>
</comment>
<dbReference type="RefSeq" id="WP_309490539.1">
    <property type="nucleotide sequence ID" value="NZ_JAENIG010000009.1"/>
</dbReference>
<dbReference type="EMBL" id="JAENIG010000009">
    <property type="protein sequence ID" value="MBK1855926.1"/>
    <property type="molecule type" value="Genomic_DNA"/>
</dbReference>
<protein>
    <recommendedName>
        <fullName evidence="2">Ice-binding protein C-terminal domain-containing protein</fullName>
    </recommendedName>
</protein>
<feature type="domain" description="Ice-binding protein C-terminal" evidence="2">
    <location>
        <begin position="168"/>
        <end position="188"/>
    </location>
</feature>